<dbReference type="GO" id="GO:0070008">
    <property type="term" value="F:serine-type exopeptidase activity"/>
    <property type="evidence" value="ECO:0007669"/>
    <property type="project" value="InterPro"/>
</dbReference>
<protein>
    <submittedName>
        <fullName evidence="7">Uncharacterized protein</fullName>
    </submittedName>
</protein>
<dbReference type="PANTHER" id="PTHR11010">
    <property type="entry name" value="PROTEASE S28 PRO-X CARBOXYPEPTIDASE-RELATED"/>
    <property type="match status" value="1"/>
</dbReference>
<reference evidence="7" key="1">
    <citation type="submission" date="2022-11" db="UniProtKB">
        <authorList>
            <consortium name="WormBaseParasite"/>
        </authorList>
    </citation>
    <scope>IDENTIFICATION</scope>
</reference>
<keyword evidence="5" id="KW-0325">Glycoprotein</keyword>
<dbReference type="GO" id="GO:0006508">
    <property type="term" value="P:proteolysis"/>
    <property type="evidence" value="ECO:0007669"/>
    <property type="project" value="UniProtKB-KW"/>
</dbReference>
<dbReference type="InterPro" id="IPR008758">
    <property type="entry name" value="Peptidase_S28"/>
</dbReference>
<dbReference type="SUPFAM" id="SSF53474">
    <property type="entry name" value="alpha/beta-Hydrolases"/>
    <property type="match status" value="1"/>
</dbReference>
<dbReference type="WBParaSite" id="PDA_v2.g15379.t1">
    <property type="protein sequence ID" value="PDA_v2.g15379.t1"/>
    <property type="gene ID" value="PDA_v2.g15379"/>
</dbReference>
<dbReference type="Pfam" id="PF05577">
    <property type="entry name" value="Peptidase_S28"/>
    <property type="match status" value="2"/>
</dbReference>
<proteinExistence type="inferred from homology"/>
<comment type="similarity">
    <text evidence="1">Belongs to the peptidase S28 family.</text>
</comment>
<keyword evidence="4" id="KW-0378">Hydrolase</keyword>
<dbReference type="Gene3D" id="1.20.120.980">
    <property type="entry name" value="Serine carboxypeptidase S28, SKS domain"/>
    <property type="match status" value="1"/>
</dbReference>
<evidence type="ECO:0000256" key="4">
    <source>
        <dbReference type="ARBA" id="ARBA00022801"/>
    </source>
</evidence>
<dbReference type="Proteomes" id="UP000887578">
    <property type="component" value="Unplaced"/>
</dbReference>
<dbReference type="AlphaFoldDB" id="A0A914PI78"/>
<evidence type="ECO:0000313" key="6">
    <source>
        <dbReference type="Proteomes" id="UP000887578"/>
    </source>
</evidence>
<keyword evidence="3" id="KW-0732">Signal</keyword>
<evidence type="ECO:0000256" key="5">
    <source>
        <dbReference type="ARBA" id="ARBA00023180"/>
    </source>
</evidence>
<keyword evidence="6" id="KW-1185">Reference proteome</keyword>
<dbReference type="InterPro" id="IPR042269">
    <property type="entry name" value="Ser_carbopepase_S28_SKS"/>
</dbReference>
<keyword evidence="2" id="KW-0645">Protease</keyword>
<name>A0A914PI78_9BILA</name>
<evidence type="ECO:0000256" key="1">
    <source>
        <dbReference type="ARBA" id="ARBA00011079"/>
    </source>
</evidence>
<sequence length="664" mass="75342">MSNHPRQNLCNNLETANVTVDNIQHFYAYMIEIFEDRVQYDCLVSVMGQFISFKILNIFKPDCTQGIAQVCKIMNMPSNNKVLNLGLLYSHIGMFDYNQHTYRDAVDYLNYTSFEDLFRAAMRSWFWQTCNEFGFYATTDSGNSFFGSKIPLNYYIDLCMDVFGDEYNVDHIKAGIENTLKLYGGTENYNGTNVIAPRGSIDPWSALALKTSDNPTVIPYLIEEGSHCSDMMPPDESDSETLKNLRALIFQNIKKWIGISPINNSIDVEYNGKKQKKLFGSEIIWGEGSELFEYEHVHQLQVFYKSDGPIFLMIGGEGDSGPYFINNENSHFLIWAKKYGADTYFIEHRGYGKSLPANDSSLENLKYISSEQALADIANFIEAINEIRPNSKWITFGGSYPGSLSAWFREKYPQHSVGAVASSAPMLPKVDFFEYKQVVEKVIYEFNPKCGENIKAAFADIESKLYSIEGRKIINKLFKVSLLGKSPDFHSIQAFLDGLTLTFEYFVQYGIDLDSCCEPMLNETNSPLENLASLNTEEENSFDKQTEDGNKWNSGRTWSWQTCTEFGWYQTTDSGRNMFGAAVSVDFYITNDCFKAFNKNITDIAAGVEYTLKNYGGLEKYNATNIIFINGSHDPWHAISLYTNNTSSSGITSILINGIHIVKI</sequence>
<evidence type="ECO:0000256" key="2">
    <source>
        <dbReference type="ARBA" id="ARBA00022670"/>
    </source>
</evidence>
<dbReference type="InterPro" id="IPR029058">
    <property type="entry name" value="AB_hydrolase_fold"/>
</dbReference>
<accession>A0A914PI78</accession>
<organism evidence="6 7">
    <name type="scientific">Panagrolaimus davidi</name>
    <dbReference type="NCBI Taxonomy" id="227884"/>
    <lineage>
        <taxon>Eukaryota</taxon>
        <taxon>Metazoa</taxon>
        <taxon>Ecdysozoa</taxon>
        <taxon>Nematoda</taxon>
        <taxon>Chromadorea</taxon>
        <taxon>Rhabditida</taxon>
        <taxon>Tylenchina</taxon>
        <taxon>Panagrolaimomorpha</taxon>
        <taxon>Panagrolaimoidea</taxon>
        <taxon>Panagrolaimidae</taxon>
        <taxon>Panagrolaimus</taxon>
    </lineage>
</organism>
<dbReference type="GO" id="GO:0008239">
    <property type="term" value="F:dipeptidyl-peptidase activity"/>
    <property type="evidence" value="ECO:0007669"/>
    <property type="project" value="TreeGrafter"/>
</dbReference>
<dbReference type="PANTHER" id="PTHR11010:SF117">
    <property type="entry name" value="SERINE PROTEASE 16"/>
    <property type="match status" value="1"/>
</dbReference>
<evidence type="ECO:0000313" key="7">
    <source>
        <dbReference type="WBParaSite" id="PDA_v2.g15379.t1"/>
    </source>
</evidence>
<evidence type="ECO:0000256" key="3">
    <source>
        <dbReference type="ARBA" id="ARBA00022729"/>
    </source>
</evidence>
<dbReference type="Gene3D" id="3.40.50.1820">
    <property type="entry name" value="alpha/beta hydrolase"/>
    <property type="match status" value="2"/>
</dbReference>